<keyword evidence="4" id="KW-0804">Transcription</keyword>
<name>A0A1S4MYX8_PEDHC</name>
<organism evidence="8 9">
    <name type="scientific">Pediculus humanus subsp. corporis</name>
    <name type="common">Body louse</name>
    <dbReference type="NCBI Taxonomy" id="121224"/>
    <lineage>
        <taxon>Eukaryota</taxon>
        <taxon>Metazoa</taxon>
        <taxon>Ecdysozoa</taxon>
        <taxon>Arthropoda</taxon>
        <taxon>Hexapoda</taxon>
        <taxon>Insecta</taxon>
        <taxon>Pterygota</taxon>
        <taxon>Neoptera</taxon>
        <taxon>Paraneoptera</taxon>
        <taxon>Psocodea</taxon>
        <taxon>Troctomorpha</taxon>
        <taxon>Phthiraptera</taxon>
        <taxon>Anoplura</taxon>
        <taxon>Pediculidae</taxon>
        <taxon>Pediculus</taxon>
    </lineage>
</organism>
<dbReference type="InterPro" id="IPR045144">
    <property type="entry name" value="TAF4"/>
</dbReference>
<feature type="compositionally biased region" description="Low complexity" evidence="7">
    <location>
        <begin position="601"/>
        <end position="621"/>
    </location>
</feature>
<dbReference type="PROSITE" id="PS51119">
    <property type="entry name" value="TAFH"/>
    <property type="match status" value="1"/>
</dbReference>
<evidence type="ECO:0000256" key="6">
    <source>
        <dbReference type="SAM" id="Coils"/>
    </source>
</evidence>
<feature type="coiled-coil region" evidence="6">
    <location>
        <begin position="829"/>
        <end position="856"/>
    </location>
</feature>
<dbReference type="Gene3D" id="1.20.120.1110">
    <property type="entry name" value="TAFH/NHR1 domain"/>
    <property type="match status" value="1"/>
</dbReference>
<dbReference type="InterPro" id="IPR037249">
    <property type="entry name" value="TAFH/NHR1_dom_sf"/>
</dbReference>
<dbReference type="Gene3D" id="1.10.20.10">
    <property type="entry name" value="Histone, subunit A"/>
    <property type="match status" value="1"/>
</dbReference>
<keyword evidence="6" id="KW-0175">Coiled coil</keyword>
<dbReference type="PANTHER" id="PTHR15138:SF14">
    <property type="entry name" value="TRANSCRIPTION INITIATION FACTOR TFIID SUBUNIT 4"/>
    <property type="match status" value="1"/>
</dbReference>
<dbReference type="InterPro" id="IPR003894">
    <property type="entry name" value="TAFH_NHR1"/>
</dbReference>
<dbReference type="SUPFAM" id="SSF158553">
    <property type="entry name" value="TAFH domain-like"/>
    <property type="match status" value="1"/>
</dbReference>
<evidence type="ECO:0000256" key="4">
    <source>
        <dbReference type="ARBA" id="ARBA00023163"/>
    </source>
</evidence>
<dbReference type="FunFam" id="1.10.20.10:FF:000015">
    <property type="entry name" value="Transcription initiation factor TFIID subunit 4B"/>
    <property type="match status" value="1"/>
</dbReference>
<feature type="region of interest" description="Disordered" evidence="7">
    <location>
        <begin position="570"/>
        <end position="621"/>
    </location>
</feature>
<dbReference type="GO" id="GO:0006367">
    <property type="term" value="P:transcription initiation at RNA polymerase II promoter"/>
    <property type="evidence" value="ECO:0007669"/>
    <property type="project" value="TreeGrafter"/>
</dbReference>
<dbReference type="SUPFAM" id="SSF47113">
    <property type="entry name" value="Histone-fold"/>
    <property type="match status" value="1"/>
</dbReference>
<dbReference type="Pfam" id="PF07531">
    <property type="entry name" value="TAFH"/>
    <property type="match status" value="1"/>
</dbReference>
<protein>
    <submittedName>
        <fullName evidence="8">Uncharacterized protein</fullName>
    </submittedName>
</protein>
<keyword evidence="5" id="KW-0539">Nucleus</keyword>
<evidence type="ECO:0000256" key="2">
    <source>
        <dbReference type="ARBA" id="ARBA00006178"/>
    </source>
</evidence>
<evidence type="ECO:0000256" key="7">
    <source>
        <dbReference type="SAM" id="MobiDB-lite"/>
    </source>
</evidence>
<dbReference type="GO" id="GO:0005669">
    <property type="term" value="C:transcription factor TFIID complex"/>
    <property type="evidence" value="ECO:0007669"/>
    <property type="project" value="InterPro"/>
</dbReference>
<dbReference type="CDD" id="cd08045">
    <property type="entry name" value="HFD_TAF4"/>
    <property type="match status" value="1"/>
</dbReference>
<dbReference type="SMART" id="SM00549">
    <property type="entry name" value="TAFH"/>
    <property type="match status" value="1"/>
</dbReference>
<dbReference type="FunCoup" id="A0A1S4MYX8">
    <property type="interactions" value="2018"/>
</dbReference>
<evidence type="ECO:0000256" key="1">
    <source>
        <dbReference type="ARBA" id="ARBA00004123"/>
    </source>
</evidence>
<sequence length="927" mass="98753">MASTQFLEEALSTDVDESAVNALVGSLETQLVPPTSVQSNADGKVVQNHVNNTISNGGIVQKHGVSNEESEGLVNNAGGVIPDGNSNTKQTLVRSTSLAHSAVVNTVVTSLSGLPISQIGPNVITKSSDGVKIVTYPAGNQLGSPQVVNINNRVSFPQTITLPNGSIPSSVISSVPSNVQTIVTNSPLNKSLPGAINVIKVDQGQPSGATLVIKTPGSGPMTAGSMTLTQGTPGTTAAPGIVTLAKPLMAGQSVGNTVQILNVNAVRPGTPIQGQKGLPQHRVVINSPQVISRPGAPNQPTQITLSPLQGLQPGGSGHILVKSESGQLQLIRIGPAPTATPGAPSGTIASNNASQFRIQSLPVQQGSGSTAAVVIATSTAGSIQSSQPPGLTATTPKQQMDTTKEKCRKFLANLLELSSREPKAVERNVRTLIQELIDAKVEPEDFCDRLEKLLNASPQPCLIGFLKKSLPLLRQSLFSREMTIEGIRPPPQQVVSTTASVAQVPQMQAQLRPQMVTQTVRVVAPLNAAGQNISVTTPRMGTLQNRFVTPIRGQIPAQGKIIATSIRGQTPLATSTQPPPLHHTTPISSQTPSSPPVHQIRPTTPARAAAPKNQTTKTPVKQVITKTTVQTKSNANNSRSINVIAKPSTPSVTNKSISKVISKGGYEELKFGATSFSGDDDINDVAAMGGVNLAEESQRILGSTQFVGTQIRSVKDEIFLHSIPLQNKIRQIVSNHGLDEPSSEVASLVSHACQERLKTLIEKLACIAEHRIDVIKLDSRYEVVQDVKGQLKFLEELDRVERKRHEEQERELLLRAAKSRSKSEDPEQVKLKAKAKEMQRAEMEELRQREANLTALQAIGPRKKPRLDGPGNSGDASGTGSSGTLFGRPHLPLRPRLKRVNLKDLLFLLEQEKETSKTNLLYKAYLK</sequence>
<dbReference type="FunFam" id="1.20.120.1110:FF:000004">
    <property type="entry name" value="TBP-associated factor 4, isoform F"/>
    <property type="match status" value="1"/>
</dbReference>
<keyword evidence="3" id="KW-0805">Transcription regulation</keyword>
<feature type="region of interest" description="Disordered" evidence="7">
    <location>
        <begin position="859"/>
        <end position="891"/>
    </location>
</feature>
<dbReference type="GO" id="GO:0003677">
    <property type="term" value="F:DNA binding"/>
    <property type="evidence" value="ECO:0007669"/>
    <property type="project" value="TreeGrafter"/>
</dbReference>
<dbReference type="EMBL" id="AAZO01006528">
    <property type="status" value="NOT_ANNOTATED_CDS"/>
    <property type="molecule type" value="Genomic_DNA"/>
</dbReference>
<dbReference type="InterPro" id="IPR007900">
    <property type="entry name" value="TAF4_C"/>
</dbReference>
<dbReference type="AlphaFoldDB" id="A0A1S4MYX8"/>
<dbReference type="PANTHER" id="PTHR15138">
    <property type="entry name" value="TRANSCRIPTION INITIATION FACTOR TFIID SUBUNIT 4"/>
    <property type="match status" value="1"/>
</dbReference>
<comment type="subcellular location">
    <subcellularLocation>
        <location evidence="1">Nucleus</location>
    </subcellularLocation>
</comment>
<comment type="similarity">
    <text evidence="2">Belongs to the TAF4 family.</text>
</comment>
<evidence type="ECO:0000313" key="9">
    <source>
        <dbReference type="Proteomes" id="UP000009046"/>
    </source>
</evidence>
<dbReference type="InterPro" id="IPR009072">
    <property type="entry name" value="Histone-fold"/>
</dbReference>
<dbReference type="InParanoid" id="A0A1S4MYX8"/>
<evidence type="ECO:0000256" key="3">
    <source>
        <dbReference type="ARBA" id="ARBA00023015"/>
    </source>
</evidence>
<reference evidence="8" key="1">
    <citation type="submission" date="2020-05" db="UniProtKB">
        <authorList>
            <consortium name="EnsemblMetazoa"/>
        </authorList>
    </citation>
    <scope>IDENTIFICATION</scope>
    <source>
        <strain evidence="8">USDA</strain>
    </source>
</reference>
<accession>A0A1S4MYX8</accession>
<dbReference type="Pfam" id="PF05236">
    <property type="entry name" value="TAF4"/>
    <property type="match status" value="1"/>
</dbReference>
<dbReference type="VEuPathDB" id="VectorBase:PHUM537630"/>
<dbReference type="EnsemblMetazoa" id="PHUM537630-RA">
    <property type="protein sequence ID" value="PHUM537630-PA"/>
    <property type="gene ID" value="PHUM537630"/>
</dbReference>
<keyword evidence="9" id="KW-1185">Reference proteome</keyword>
<dbReference type="Proteomes" id="UP000009046">
    <property type="component" value="Unassembled WGS sequence"/>
</dbReference>
<dbReference type="GO" id="GO:0046982">
    <property type="term" value="F:protein heterodimerization activity"/>
    <property type="evidence" value="ECO:0007669"/>
    <property type="project" value="InterPro"/>
</dbReference>
<feature type="compositionally biased region" description="Low complexity" evidence="7">
    <location>
        <begin position="873"/>
        <end position="883"/>
    </location>
</feature>
<proteinExistence type="inferred from homology"/>
<dbReference type="GO" id="GO:0016251">
    <property type="term" value="F:RNA polymerase II general transcription initiation factor activity"/>
    <property type="evidence" value="ECO:0007669"/>
    <property type="project" value="TreeGrafter"/>
</dbReference>
<evidence type="ECO:0000256" key="5">
    <source>
        <dbReference type="ARBA" id="ARBA00023242"/>
    </source>
</evidence>
<evidence type="ECO:0000313" key="8">
    <source>
        <dbReference type="EnsemblMetazoa" id="PHUM537630-PA"/>
    </source>
</evidence>